<evidence type="ECO:0000259" key="1">
    <source>
        <dbReference type="Pfam" id="PF21355"/>
    </source>
</evidence>
<dbReference type="Proteomes" id="UP000821853">
    <property type="component" value="Unassembled WGS sequence"/>
</dbReference>
<dbReference type="AlphaFoldDB" id="A0A9J6HAM0"/>
<dbReference type="VEuPathDB" id="VectorBase:HLOH_053115"/>
<protein>
    <recommendedName>
        <fullName evidence="1">TRAF1-6 MATH domain-containing protein</fullName>
    </recommendedName>
</protein>
<dbReference type="EMBL" id="JABSTR010003324">
    <property type="protein sequence ID" value="KAH9384854.1"/>
    <property type="molecule type" value="Genomic_DNA"/>
</dbReference>
<accession>A0A9J6HAM0</accession>
<dbReference type="OrthoDB" id="6499288at2759"/>
<keyword evidence="3" id="KW-1185">Reference proteome</keyword>
<dbReference type="InterPro" id="IPR049342">
    <property type="entry name" value="TRAF1-6_MATH_dom"/>
</dbReference>
<sequence>MTRAISSGLSMVVINPRTHRWTLTGYAAHKAVAIERGWEEEMGEKVYIQHYLLSWGIHMRGEDGHVNLYLLFQSHKSRYDEFLDWPFSNKVKLCLDHPETQKEDCASHQPNLSGKGINVFARPLKDSNELGVLLAAKFEASHIENNGYIKEDKLFAKLEVLT</sequence>
<dbReference type="SUPFAM" id="SSF49599">
    <property type="entry name" value="TRAF domain-like"/>
    <property type="match status" value="1"/>
</dbReference>
<dbReference type="InterPro" id="IPR008974">
    <property type="entry name" value="TRAF-like"/>
</dbReference>
<organism evidence="2 3">
    <name type="scientific">Haemaphysalis longicornis</name>
    <name type="common">Bush tick</name>
    <dbReference type="NCBI Taxonomy" id="44386"/>
    <lineage>
        <taxon>Eukaryota</taxon>
        <taxon>Metazoa</taxon>
        <taxon>Ecdysozoa</taxon>
        <taxon>Arthropoda</taxon>
        <taxon>Chelicerata</taxon>
        <taxon>Arachnida</taxon>
        <taxon>Acari</taxon>
        <taxon>Parasitiformes</taxon>
        <taxon>Ixodida</taxon>
        <taxon>Ixodoidea</taxon>
        <taxon>Ixodidae</taxon>
        <taxon>Haemaphysalinae</taxon>
        <taxon>Haemaphysalis</taxon>
    </lineage>
</organism>
<comment type="caution">
    <text evidence="2">The sequence shown here is derived from an EMBL/GenBank/DDBJ whole genome shotgun (WGS) entry which is preliminary data.</text>
</comment>
<dbReference type="Pfam" id="PF21355">
    <property type="entry name" value="TRAF-mep_MATH"/>
    <property type="match status" value="1"/>
</dbReference>
<dbReference type="Gene3D" id="2.60.210.10">
    <property type="entry name" value="Apoptosis, Tumor Necrosis Factor Receptor Associated Protein 2, Chain A"/>
    <property type="match status" value="1"/>
</dbReference>
<proteinExistence type="predicted"/>
<feature type="domain" description="TRAF1-6 MATH" evidence="1">
    <location>
        <begin position="55"/>
        <end position="157"/>
    </location>
</feature>
<gene>
    <name evidence="2" type="ORF">HPB48_026881</name>
</gene>
<reference evidence="2 3" key="1">
    <citation type="journal article" date="2020" name="Cell">
        <title>Large-Scale Comparative Analyses of Tick Genomes Elucidate Their Genetic Diversity and Vector Capacities.</title>
        <authorList>
            <consortium name="Tick Genome and Microbiome Consortium (TIGMIC)"/>
            <person name="Jia N."/>
            <person name="Wang J."/>
            <person name="Shi W."/>
            <person name="Du L."/>
            <person name="Sun Y."/>
            <person name="Zhan W."/>
            <person name="Jiang J.F."/>
            <person name="Wang Q."/>
            <person name="Zhang B."/>
            <person name="Ji P."/>
            <person name="Bell-Sakyi L."/>
            <person name="Cui X.M."/>
            <person name="Yuan T.T."/>
            <person name="Jiang B.G."/>
            <person name="Yang W.F."/>
            <person name="Lam T.T."/>
            <person name="Chang Q.C."/>
            <person name="Ding S.J."/>
            <person name="Wang X.J."/>
            <person name="Zhu J.G."/>
            <person name="Ruan X.D."/>
            <person name="Zhao L."/>
            <person name="Wei J.T."/>
            <person name="Ye R.Z."/>
            <person name="Que T.C."/>
            <person name="Du C.H."/>
            <person name="Zhou Y.H."/>
            <person name="Cheng J.X."/>
            <person name="Dai P.F."/>
            <person name="Guo W.B."/>
            <person name="Han X.H."/>
            <person name="Huang E.J."/>
            <person name="Li L.F."/>
            <person name="Wei W."/>
            <person name="Gao Y.C."/>
            <person name="Liu J.Z."/>
            <person name="Shao H.Z."/>
            <person name="Wang X."/>
            <person name="Wang C.C."/>
            <person name="Yang T.C."/>
            <person name="Huo Q.B."/>
            <person name="Li W."/>
            <person name="Chen H.Y."/>
            <person name="Chen S.E."/>
            <person name="Zhou L.G."/>
            <person name="Ni X.B."/>
            <person name="Tian J.H."/>
            <person name="Sheng Y."/>
            <person name="Liu T."/>
            <person name="Pan Y.S."/>
            <person name="Xia L.Y."/>
            <person name="Li J."/>
            <person name="Zhao F."/>
            <person name="Cao W.C."/>
        </authorList>
    </citation>
    <scope>NUCLEOTIDE SEQUENCE [LARGE SCALE GENOMIC DNA]</scope>
    <source>
        <strain evidence="2">HaeL-2018</strain>
    </source>
</reference>
<evidence type="ECO:0000313" key="2">
    <source>
        <dbReference type="EMBL" id="KAH9384854.1"/>
    </source>
</evidence>
<name>A0A9J6HAM0_HAELO</name>
<evidence type="ECO:0000313" key="3">
    <source>
        <dbReference type="Proteomes" id="UP000821853"/>
    </source>
</evidence>